<organism evidence="2 3">
    <name type="scientific">Meloidogyne enterolobii</name>
    <name type="common">Root-knot nematode worm</name>
    <name type="synonym">Meloidogyne mayaguensis</name>
    <dbReference type="NCBI Taxonomy" id="390850"/>
    <lineage>
        <taxon>Eukaryota</taxon>
        <taxon>Metazoa</taxon>
        <taxon>Ecdysozoa</taxon>
        <taxon>Nematoda</taxon>
        <taxon>Chromadorea</taxon>
        <taxon>Rhabditida</taxon>
        <taxon>Tylenchina</taxon>
        <taxon>Tylenchomorpha</taxon>
        <taxon>Tylenchoidea</taxon>
        <taxon>Meloidogynidae</taxon>
        <taxon>Meloidogyninae</taxon>
        <taxon>Meloidogyne</taxon>
    </lineage>
</organism>
<feature type="compositionally biased region" description="Polar residues" evidence="1">
    <location>
        <begin position="184"/>
        <end position="194"/>
    </location>
</feature>
<evidence type="ECO:0000256" key="1">
    <source>
        <dbReference type="SAM" id="MobiDB-lite"/>
    </source>
</evidence>
<feature type="region of interest" description="Disordered" evidence="1">
    <location>
        <begin position="1"/>
        <end position="83"/>
    </location>
</feature>
<protein>
    <submittedName>
        <fullName evidence="2">Uncharacterized protein</fullName>
    </submittedName>
</protein>
<name>A0A6V7UZ87_MELEN</name>
<feature type="compositionally biased region" description="Acidic residues" evidence="1">
    <location>
        <begin position="168"/>
        <end position="182"/>
    </location>
</feature>
<dbReference type="EMBL" id="CAJEWN010000134">
    <property type="protein sequence ID" value="CAD2167972.1"/>
    <property type="molecule type" value="Genomic_DNA"/>
</dbReference>
<reference evidence="2 3" key="1">
    <citation type="submission" date="2020-08" db="EMBL/GenBank/DDBJ databases">
        <authorList>
            <person name="Koutsovoulos G."/>
            <person name="Danchin GJ E."/>
        </authorList>
    </citation>
    <scope>NUCLEOTIDE SEQUENCE [LARGE SCALE GENOMIC DNA]</scope>
</reference>
<accession>A0A6V7UZ87</accession>
<gene>
    <name evidence="2" type="ORF">MENT_LOCUS19296</name>
</gene>
<evidence type="ECO:0000313" key="3">
    <source>
        <dbReference type="Proteomes" id="UP000580250"/>
    </source>
</evidence>
<sequence>MPIDEEASGKGIGEGVDGKNEKDLSNKVEGQQGTKDEELSSPYSIFTPSSSFSSTTTSNTIDQTDEENNVLTPTHTETTKADDFLNDAKNVAIENENEEELVDYGAENEEILKPLKYALKQIYIVLGSFLDENSLKMVLEGDDVKPKHLEKETLEASDSGLDKDNEAEAEAIDAESNQDPESDPQPSEVISSQKEVADNEKLIEILHLLKEGSADTICFKEHNVHQQGIFDLLKHLVQHMVVS</sequence>
<feature type="region of interest" description="Disordered" evidence="1">
    <location>
        <begin position="168"/>
        <end position="195"/>
    </location>
</feature>
<feature type="compositionally biased region" description="Basic and acidic residues" evidence="1">
    <location>
        <begin position="16"/>
        <end position="26"/>
    </location>
</feature>
<evidence type="ECO:0000313" key="2">
    <source>
        <dbReference type="EMBL" id="CAD2167972.1"/>
    </source>
</evidence>
<dbReference type="AlphaFoldDB" id="A0A6V7UZ87"/>
<dbReference type="Proteomes" id="UP000580250">
    <property type="component" value="Unassembled WGS sequence"/>
</dbReference>
<proteinExistence type="predicted"/>
<comment type="caution">
    <text evidence="2">The sequence shown here is derived from an EMBL/GenBank/DDBJ whole genome shotgun (WGS) entry which is preliminary data.</text>
</comment>
<feature type="compositionally biased region" description="Low complexity" evidence="1">
    <location>
        <begin position="40"/>
        <end position="61"/>
    </location>
</feature>